<protein>
    <submittedName>
        <fullName evidence="4">Sortase</fullName>
        <ecNumber evidence="4">3.4.22.70</ecNumber>
    </submittedName>
</protein>
<evidence type="ECO:0000256" key="1">
    <source>
        <dbReference type="ARBA" id="ARBA00022801"/>
    </source>
</evidence>
<name>A0ABW4L8E9_9MICO</name>
<comment type="caution">
    <text evidence="4">The sequence shown here is derived from an EMBL/GenBank/DDBJ whole genome shotgun (WGS) entry which is preliminary data.</text>
</comment>
<keyword evidence="3" id="KW-1133">Transmembrane helix</keyword>
<keyword evidence="3" id="KW-0812">Transmembrane</keyword>
<dbReference type="InterPro" id="IPR005754">
    <property type="entry name" value="Sortase"/>
</dbReference>
<feature type="region of interest" description="Disordered" evidence="2">
    <location>
        <begin position="38"/>
        <end position="71"/>
    </location>
</feature>
<dbReference type="GO" id="GO:0016787">
    <property type="term" value="F:hydrolase activity"/>
    <property type="evidence" value="ECO:0007669"/>
    <property type="project" value="UniProtKB-KW"/>
</dbReference>
<dbReference type="EMBL" id="JBHUEE010000011">
    <property type="protein sequence ID" value="MFD1719555.1"/>
    <property type="molecule type" value="Genomic_DNA"/>
</dbReference>
<accession>A0ABW4L8E9</accession>
<proteinExistence type="predicted"/>
<dbReference type="Pfam" id="PF04203">
    <property type="entry name" value="Sortase"/>
    <property type="match status" value="1"/>
</dbReference>
<dbReference type="CDD" id="cd05830">
    <property type="entry name" value="Sortase_E"/>
    <property type="match status" value="1"/>
</dbReference>
<dbReference type="EC" id="3.4.22.70" evidence="4"/>
<dbReference type="RefSeq" id="WP_388010089.1">
    <property type="nucleotide sequence ID" value="NZ_JBHUEE010000011.1"/>
</dbReference>
<keyword evidence="5" id="KW-1185">Reference proteome</keyword>
<feature type="transmembrane region" description="Helical" evidence="3">
    <location>
        <begin position="12"/>
        <end position="34"/>
    </location>
</feature>
<evidence type="ECO:0000256" key="2">
    <source>
        <dbReference type="SAM" id="MobiDB-lite"/>
    </source>
</evidence>
<dbReference type="Proteomes" id="UP001597277">
    <property type="component" value="Unassembled WGS sequence"/>
</dbReference>
<dbReference type="Gene3D" id="2.40.260.10">
    <property type="entry name" value="Sortase"/>
    <property type="match status" value="1"/>
</dbReference>
<dbReference type="InterPro" id="IPR023365">
    <property type="entry name" value="Sortase_dom-sf"/>
</dbReference>
<keyword evidence="1 4" id="KW-0378">Hydrolase</keyword>
<evidence type="ECO:0000313" key="4">
    <source>
        <dbReference type="EMBL" id="MFD1719555.1"/>
    </source>
</evidence>
<evidence type="ECO:0000256" key="3">
    <source>
        <dbReference type="SAM" id="Phobius"/>
    </source>
</evidence>
<reference evidence="5" key="1">
    <citation type="journal article" date="2019" name="Int. J. Syst. Evol. Microbiol.">
        <title>The Global Catalogue of Microorganisms (GCM) 10K type strain sequencing project: providing services to taxonomists for standard genome sequencing and annotation.</title>
        <authorList>
            <consortium name="The Broad Institute Genomics Platform"/>
            <consortium name="The Broad Institute Genome Sequencing Center for Infectious Disease"/>
            <person name="Wu L."/>
            <person name="Ma J."/>
        </authorList>
    </citation>
    <scope>NUCLEOTIDE SEQUENCE [LARGE SCALE GENOMIC DNA]</scope>
    <source>
        <strain evidence="5">JCM 17130</strain>
    </source>
</reference>
<dbReference type="InterPro" id="IPR042003">
    <property type="entry name" value="Sortase_E"/>
</dbReference>
<sequence length="224" mass="24137">MSHTHEGRPRTRLILAAFVAVVLVVAAGIAAVALRSEPAARTSAQIDRPVTTEETPFEPQGDASAQTSESEDVVVPDEVSEGQTFATMRVPSWGNEEYPISEGISDHVLDNLGLGRFPTSSMPGAEGNFALAGHRTLHSKPLYRINELEVGDEIIVTTDEGEYTYAVSEYEIVTPDQVRVIEADPHNPGGPAVGQLMTLVACHPLGSTAQRWVTYAELEDFQPA</sequence>
<dbReference type="NCBIfam" id="TIGR01076">
    <property type="entry name" value="sortase_fam"/>
    <property type="match status" value="1"/>
</dbReference>
<gene>
    <name evidence="4" type="ORF">ACFSE6_17055</name>
</gene>
<keyword evidence="3" id="KW-0472">Membrane</keyword>
<organism evidence="4 5">
    <name type="scientific">Georgenia deserti</name>
    <dbReference type="NCBI Taxonomy" id="2093781"/>
    <lineage>
        <taxon>Bacteria</taxon>
        <taxon>Bacillati</taxon>
        <taxon>Actinomycetota</taxon>
        <taxon>Actinomycetes</taxon>
        <taxon>Micrococcales</taxon>
        <taxon>Bogoriellaceae</taxon>
        <taxon>Georgenia</taxon>
    </lineage>
</organism>
<dbReference type="SUPFAM" id="SSF63817">
    <property type="entry name" value="Sortase"/>
    <property type="match status" value="1"/>
</dbReference>
<evidence type="ECO:0000313" key="5">
    <source>
        <dbReference type="Proteomes" id="UP001597277"/>
    </source>
</evidence>